<keyword evidence="5 8" id="KW-1133">Transmembrane helix</keyword>
<evidence type="ECO:0000256" key="8">
    <source>
        <dbReference type="SAM" id="Phobius"/>
    </source>
</evidence>
<dbReference type="SUPFAM" id="SSF82861">
    <property type="entry name" value="Mechanosensitive channel protein MscS (YggB), transmembrane region"/>
    <property type="match status" value="1"/>
</dbReference>
<feature type="coiled-coil region" evidence="7">
    <location>
        <begin position="264"/>
        <end position="291"/>
    </location>
</feature>
<dbReference type="InterPro" id="IPR006685">
    <property type="entry name" value="MscS_channel_2nd"/>
</dbReference>
<dbReference type="Pfam" id="PF21082">
    <property type="entry name" value="MS_channel_3rd"/>
    <property type="match status" value="1"/>
</dbReference>
<evidence type="ECO:0000259" key="9">
    <source>
        <dbReference type="Pfam" id="PF00924"/>
    </source>
</evidence>
<keyword evidence="7" id="KW-0175">Coiled coil</keyword>
<dbReference type="PANTHER" id="PTHR43634:SF2">
    <property type="entry name" value="LOW CONDUCTANCE MECHANOSENSITIVE CHANNEL YNAI"/>
    <property type="match status" value="1"/>
</dbReference>
<evidence type="ECO:0000259" key="11">
    <source>
        <dbReference type="Pfam" id="PF21088"/>
    </source>
</evidence>
<reference evidence="12 13" key="1">
    <citation type="submission" date="2016-10" db="EMBL/GenBank/DDBJ databases">
        <authorList>
            <person name="de Groot N.N."/>
        </authorList>
    </citation>
    <scope>NUCLEOTIDE SEQUENCE [LARGE SCALE GENOMIC DNA]</scope>
    <source>
        <strain evidence="13">P4B,CCM 7963,CECT 7998,DSM 25260,IBRC-M 10614,KCTC 13821</strain>
    </source>
</reference>
<feature type="transmembrane region" description="Helical" evidence="8">
    <location>
        <begin position="91"/>
        <end position="113"/>
    </location>
</feature>
<feature type="transmembrane region" description="Helical" evidence="8">
    <location>
        <begin position="134"/>
        <end position="157"/>
    </location>
</feature>
<dbReference type="InterPro" id="IPR011066">
    <property type="entry name" value="MscS_channel_C_sf"/>
</dbReference>
<evidence type="ECO:0000256" key="5">
    <source>
        <dbReference type="ARBA" id="ARBA00022989"/>
    </source>
</evidence>
<accession>A0A1G8FZW5</accession>
<dbReference type="Pfam" id="PF21088">
    <property type="entry name" value="MS_channel_1st"/>
    <property type="match status" value="1"/>
</dbReference>
<feature type="domain" description="Mechanosensitive ion channel MscS C-terminal" evidence="10">
    <location>
        <begin position="256"/>
        <end position="343"/>
    </location>
</feature>
<dbReference type="Gene3D" id="3.30.70.100">
    <property type="match status" value="1"/>
</dbReference>
<keyword evidence="13" id="KW-1185">Reference proteome</keyword>
<dbReference type="AlphaFoldDB" id="A0A1G8FZW5"/>
<dbReference type="Gene3D" id="2.30.30.60">
    <property type="match status" value="1"/>
</dbReference>
<dbReference type="InterPro" id="IPR011014">
    <property type="entry name" value="MscS_channel_TM-2"/>
</dbReference>
<dbReference type="SUPFAM" id="SSF82689">
    <property type="entry name" value="Mechanosensitive channel protein MscS (YggB), C-terminal domain"/>
    <property type="match status" value="1"/>
</dbReference>
<feature type="transmembrane region" description="Helical" evidence="8">
    <location>
        <begin position="20"/>
        <end position="45"/>
    </location>
</feature>
<keyword evidence="3" id="KW-1003">Cell membrane</keyword>
<dbReference type="InterPro" id="IPR049278">
    <property type="entry name" value="MS_channel_C"/>
</dbReference>
<evidence type="ECO:0000313" key="13">
    <source>
        <dbReference type="Proteomes" id="UP000199017"/>
    </source>
</evidence>
<dbReference type="RefSeq" id="WP_091582551.1">
    <property type="nucleotide sequence ID" value="NZ_FNDU01000003.1"/>
</dbReference>
<evidence type="ECO:0000256" key="2">
    <source>
        <dbReference type="ARBA" id="ARBA00008017"/>
    </source>
</evidence>
<protein>
    <submittedName>
        <fullName evidence="12">MscS family membrane protein</fullName>
    </submittedName>
</protein>
<dbReference type="EMBL" id="FNDU01000003">
    <property type="protein sequence ID" value="SDH87682.1"/>
    <property type="molecule type" value="Genomic_DNA"/>
</dbReference>
<evidence type="ECO:0000256" key="7">
    <source>
        <dbReference type="SAM" id="Coils"/>
    </source>
</evidence>
<dbReference type="InterPro" id="IPR049142">
    <property type="entry name" value="MS_channel_1st"/>
</dbReference>
<dbReference type="InterPro" id="IPR023408">
    <property type="entry name" value="MscS_beta-dom_sf"/>
</dbReference>
<feature type="domain" description="Mechanosensitive ion channel transmembrane helices 2/3" evidence="11">
    <location>
        <begin position="141"/>
        <end position="182"/>
    </location>
</feature>
<dbReference type="Proteomes" id="UP000199017">
    <property type="component" value="Unassembled WGS sequence"/>
</dbReference>
<dbReference type="InterPro" id="IPR045042">
    <property type="entry name" value="YnaI-like"/>
</dbReference>
<evidence type="ECO:0000256" key="4">
    <source>
        <dbReference type="ARBA" id="ARBA00022692"/>
    </source>
</evidence>
<dbReference type="Gene3D" id="1.10.287.1260">
    <property type="match status" value="1"/>
</dbReference>
<dbReference type="SUPFAM" id="SSF50182">
    <property type="entry name" value="Sm-like ribonucleoproteins"/>
    <property type="match status" value="1"/>
</dbReference>
<keyword evidence="4 8" id="KW-0812">Transmembrane</keyword>
<dbReference type="PANTHER" id="PTHR43634">
    <property type="entry name" value="OW CONDUCTANCE MECHANOSENSITIVE CHANNEL"/>
    <property type="match status" value="1"/>
</dbReference>
<comment type="similarity">
    <text evidence="2">Belongs to the MscS (TC 1.A.23) family.</text>
</comment>
<organism evidence="12 13">
    <name type="scientific">Alteribacillus bidgolensis</name>
    <dbReference type="NCBI Taxonomy" id="930129"/>
    <lineage>
        <taxon>Bacteria</taxon>
        <taxon>Bacillati</taxon>
        <taxon>Bacillota</taxon>
        <taxon>Bacilli</taxon>
        <taxon>Bacillales</taxon>
        <taxon>Bacillaceae</taxon>
        <taxon>Alteribacillus</taxon>
    </lineage>
</organism>
<feature type="transmembrane region" description="Helical" evidence="8">
    <location>
        <begin position="66"/>
        <end position="85"/>
    </location>
</feature>
<dbReference type="GO" id="GO:0005886">
    <property type="term" value="C:plasma membrane"/>
    <property type="evidence" value="ECO:0007669"/>
    <property type="project" value="UniProtKB-SubCell"/>
</dbReference>
<keyword evidence="6 8" id="KW-0472">Membrane</keyword>
<dbReference type="InterPro" id="IPR010920">
    <property type="entry name" value="LSM_dom_sf"/>
</dbReference>
<dbReference type="OrthoDB" id="9809206at2"/>
<feature type="domain" description="Mechanosensitive ion channel MscS" evidence="9">
    <location>
        <begin position="183"/>
        <end position="249"/>
    </location>
</feature>
<sequence>MDYLYNWWYWFLDLPWIDMGIAFAIFLLIFIFRKIFTAYLFRFVMRFAKKSPTDIFTNMLVAFEKPIRFFIGVLGIYLAILYLPIPREQLGLINTIYRSIIIVCVGWGLFNFVSTSSSLFDKISEKMEDGEDSMLIPFLSKLLRFVIIALTITVVAYEWDYDINGFIAGLGLGGLAFALAAQDTLSNFFGGIIIVTERPFKNGDWIETPTVEGIVEDISFRSTKVRTFEDSLVTVPNRTLAHEAITNWSEMDKRLISFNVGVEYATSRKKLERVVERIEDMLQEHEDIDKELIIVKLNEMGASSYNIFLYFFTKTTAWVEWFDIKQKMNLEVIKILEEEEVNIAFPSRSMYVERYPEDFYAALEDNHLKKTTRKETVDE</sequence>
<gene>
    <name evidence="12" type="ORF">SAMN05216352_103161</name>
</gene>
<evidence type="ECO:0000256" key="1">
    <source>
        <dbReference type="ARBA" id="ARBA00004651"/>
    </source>
</evidence>
<comment type="subcellular location">
    <subcellularLocation>
        <location evidence="1">Cell membrane</location>
        <topology evidence="1">Multi-pass membrane protein</topology>
    </subcellularLocation>
</comment>
<dbReference type="GO" id="GO:0055085">
    <property type="term" value="P:transmembrane transport"/>
    <property type="evidence" value="ECO:0007669"/>
    <property type="project" value="InterPro"/>
</dbReference>
<evidence type="ECO:0000256" key="3">
    <source>
        <dbReference type="ARBA" id="ARBA00022475"/>
    </source>
</evidence>
<dbReference type="Pfam" id="PF00924">
    <property type="entry name" value="MS_channel_2nd"/>
    <property type="match status" value="1"/>
</dbReference>
<evidence type="ECO:0000259" key="10">
    <source>
        <dbReference type="Pfam" id="PF21082"/>
    </source>
</evidence>
<evidence type="ECO:0000313" key="12">
    <source>
        <dbReference type="EMBL" id="SDH87682.1"/>
    </source>
</evidence>
<evidence type="ECO:0000256" key="6">
    <source>
        <dbReference type="ARBA" id="ARBA00023136"/>
    </source>
</evidence>
<name>A0A1G8FZW5_9BACI</name>
<proteinExistence type="inferred from homology"/>
<dbReference type="STRING" id="930129.SAMN05216352_103161"/>